<keyword evidence="1" id="KW-0812">Transmembrane</keyword>
<evidence type="ECO:0000313" key="2">
    <source>
        <dbReference type="EMBL" id="VYT51994.1"/>
    </source>
</evidence>
<proteinExistence type="predicted"/>
<evidence type="ECO:0000256" key="1">
    <source>
        <dbReference type="SAM" id="Phobius"/>
    </source>
</evidence>
<dbReference type="EMBL" id="CACRTB010000042">
    <property type="protein sequence ID" value="VYT51994.1"/>
    <property type="molecule type" value="Genomic_DNA"/>
</dbReference>
<keyword evidence="1" id="KW-1133">Transmembrane helix</keyword>
<feature type="transmembrane region" description="Helical" evidence="1">
    <location>
        <begin position="25"/>
        <end position="47"/>
    </location>
</feature>
<sequence>MELIPNSNNIVRITGILGVKKTTEYFFIGTGFALVALGSVCYLITAIKSHGRIKEQNDVFANKQREIEIASLCKMQENEQFHIHRMQEERKRMSTGTNWQNIKSDNCIKRNRGSLEVVTDLRYSWRIFQLTTGGFHLPKKVRVVIVTDSRINKIRNTFKRNQL</sequence>
<dbReference type="AlphaFoldDB" id="A0A6N2XCE1"/>
<protein>
    <submittedName>
        <fullName evidence="2">Uncharacterized protein</fullName>
    </submittedName>
</protein>
<gene>
    <name evidence="2" type="ORF">BCLFYP20_00624</name>
</gene>
<organism evidence="2">
    <name type="scientific">Bacteroides caccae</name>
    <dbReference type="NCBI Taxonomy" id="47678"/>
    <lineage>
        <taxon>Bacteria</taxon>
        <taxon>Pseudomonadati</taxon>
        <taxon>Bacteroidota</taxon>
        <taxon>Bacteroidia</taxon>
        <taxon>Bacteroidales</taxon>
        <taxon>Bacteroidaceae</taxon>
        <taxon>Bacteroides</taxon>
    </lineage>
</organism>
<accession>A0A6N2XCE1</accession>
<reference evidence="2" key="1">
    <citation type="submission" date="2019-11" db="EMBL/GenBank/DDBJ databases">
        <authorList>
            <person name="Feng L."/>
        </authorList>
    </citation>
    <scope>NUCLEOTIDE SEQUENCE</scope>
    <source>
        <strain evidence="2">BcaccaeLFYP20</strain>
    </source>
</reference>
<keyword evidence="1" id="KW-0472">Membrane</keyword>
<name>A0A6N2XCE1_9BACE</name>